<proteinExistence type="predicted"/>
<dbReference type="PANTHER" id="PTHR46060:SF1">
    <property type="entry name" value="MARINER MOS1 TRANSPOSASE-LIKE PROTEIN"/>
    <property type="match status" value="1"/>
</dbReference>
<name>A0A834ISI8_RHYFE</name>
<accession>A0A834ISI8</accession>
<gene>
    <name evidence="1" type="ORF">GWI33_010514</name>
</gene>
<evidence type="ECO:0000313" key="2">
    <source>
        <dbReference type="Proteomes" id="UP000625711"/>
    </source>
</evidence>
<dbReference type="InterPro" id="IPR052709">
    <property type="entry name" value="Transposase-MT_Hybrid"/>
</dbReference>
<dbReference type="EMBL" id="JAACXV010000052">
    <property type="protein sequence ID" value="KAF7285515.1"/>
    <property type="molecule type" value="Genomic_DNA"/>
</dbReference>
<sequence>MDKRKFRVLIKYCFLKGKNTVEAKTWLDAEKLSAKWVPSEFTFDKKLRQIDDSEQCLKMIKRNKPEFLHRYVTIDEIWLHHDYLKKGRTINSDYYIGLCWNIRKCCFTKTMHRVKNPLIASSSTVFSRSGPQRLFPVLRYQKNARWEENFARKLCFTMIGRGLFN</sequence>
<reference evidence="1" key="1">
    <citation type="submission" date="2020-08" db="EMBL/GenBank/DDBJ databases">
        <title>Genome sequencing and assembly of the red palm weevil Rhynchophorus ferrugineus.</title>
        <authorList>
            <person name="Dias G.B."/>
            <person name="Bergman C.M."/>
            <person name="Manee M."/>
        </authorList>
    </citation>
    <scope>NUCLEOTIDE SEQUENCE</scope>
    <source>
        <strain evidence="1">AA-2017</strain>
        <tissue evidence="1">Whole larva</tissue>
    </source>
</reference>
<dbReference type="Proteomes" id="UP000625711">
    <property type="component" value="Unassembled WGS sequence"/>
</dbReference>
<keyword evidence="2" id="KW-1185">Reference proteome</keyword>
<dbReference type="PANTHER" id="PTHR46060">
    <property type="entry name" value="MARINER MOS1 TRANSPOSASE-LIKE PROTEIN"/>
    <property type="match status" value="1"/>
</dbReference>
<comment type="caution">
    <text evidence="1">The sequence shown here is derived from an EMBL/GenBank/DDBJ whole genome shotgun (WGS) entry which is preliminary data.</text>
</comment>
<protein>
    <recommendedName>
        <fullName evidence="3">Transposase</fullName>
    </recommendedName>
</protein>
<evidence type="ECO:0008006" key="3">
    <source>
        <dbReference type="Google" id="ProtNLM"/>
    </source>
</evidence>
<dbReference type="AlphaFoldDB" id="A0A834ISI8"/>
<organism evidence="1 2">
    <name type="scientific">Rhynchophorus ferrugineus</name>
    <name type="common">Red palm weevil</name>
    <name type="synonym">Curculio ferrugineus</name>
    <dbReference type="NCBI Taxonomy" id="354439"/>
    <lineage>
        <taxon>Eukaryota</taxon>
        <taxon>Metazoa</taxon>
        <taxon>Ecdysozoa</taxon>
        <taxon>Arthropoda</taxon>
        <taxon>Hexapoda</taxon>
        <taxon>Insecta</taxon>
        <taxon>Pterygota</taxon>
        <taxon>Neoptera</taxon>
        <taxon>Endopterygota</taxon>
        <taxon>Coleoptera</taxon>
        <taxon>Polyphaga</taxon>
        <taxon>Cucujiformia</taxon>
        <taxon>Curculionidae</taxon>
        <taxon>Dryophthorinae</taxon>
        <taxon>Rhynchophorus</taxon>
    </lineage>
</organism>
<evidence type="ECO:0000313" key="1">
    <source>
        <dbReference type="EMBL" id="KAF7285515.1"/>
    </source>
</evidence>